<evidence type="ECO:0000313" key="8">
    <source>
        <dbReference type="EMBL" id="MDQ0894522.1"/>
    </source>
</evidence>
<dbReference type="Pfam" id="PF01566">
    <property type="entry name" value="Nramp"/>
    <property type="match status" value="1"/>
</dbReference>
<dbReference type="PANTHER" id="PTHR11706:SF33">
    <property type="entry name" value="NATURAL RESISTANCE-ASSOCIATED MACROPHAGE PROTEIN 2"/>
    <property type="match status" value="1"/>
</dbReference>
<feature type="region of interest" description="Disordered" evidence="6">
    <location>
        <begin position="1"/>
        <end position="28"/>
    </location>
</feature>
<evidence type="ECO:0000256" key="1">
    <source>
        <dbReference type="ARBA" id="ARBA00004141"/>
    </source>
</evidence>
<keyword evidence="5 7" id="KW-0472">Membrane</keyword>
<accession>A0ABU0R9S4</accession>
<keyword evidence="9" id="KW-1185">Reference proteome</keyword>
<protein>
    <submittedName>
        <fullName evidence="8">Mn2+/Fe2+ NRAMP family transporter</fullName>
    </submittedName>
</protein>
<evidence type="ECO:0000256" key="7">
    <source>
        <dbReference type="SAM" id="Phobius"/>
    </source>
</evidence>
<comment type="subcellular location">
    <subcellularLocation>
        <location evidence="1">Membrane</location>
        <topology evidence="1">Multi-pass membrane protein</topology>
    </subcellularLocation>
</comment>
<evidence type="ECO:0000256" key="5">
    <source>
        <dbReference type="ARBA" id="ARBA00023136"/>
    </source>
</evidence>
<dbReference type="EMBL" id="JAUSYY010000001">
    <property type="protein sequence ID" value="MDQ0894522.1"/>
    <property type="molecule type" value="Genomic_DNA"/>
</dbReference>
<dbReference type="RefSeq" id="WP_307041830.1">
    <property type="nucleotide sequence ID" value="NZ_JAUSYY010000001.1"/>
</dbReference>
<dbReference type="Proteomes" id="UP001239083">
    <property type="component" value="Unassembled WGS sequence"/>
</dbReference>
<keyword evidence="3 7" id="KW-0812">Transmembrane</keyword>
<evidence type="ECO:0000256" key="4">
    <source>
        <dbReference type="ARBA" id="ARBA00022989"/>
    </source>
</evidence>
<proteinExistence type="predicted"/>
<dbReference type="InterPro" id="IPR001046">
    <property type="entry name" value="NRAMP_fam"/>
</dbReference>
<evidence type="ECO:0000313" key="9">
    <source>
        <dbReference type="Proteomes" id="UP001239083"/>
    </source>
</evidence>
<feature type="transmembrane region" description="Helical" evidence="7">
    <location>
        <begin position="177"/>
        <end position="194"/>
    </location>
</feature>
<feature type="transmembrane region" description="Helical" evidence="7">
    <location>
        <begin position="112"/>
        <end position="130"/>
    </location>
</feature>
<feature type="transmembrane region" description="Helical" evidence="7">
    <location>
        <begin position="272"/>
        <end position="294"/>
    </location>
</feature>
<feature type="transmembrane region" description="Helical" evidence="7">
    <location>
        <begin position="150"/>
        <end position="170"/>
    </location>
</feature>
<feature type="transmembrane region" description="Helical" evidence="7">
    <location>
        <begin position="214"/>
        <end position="233"/>
    </location>
</feature>
<feature type="transmembrane region" description="Helical" evidence="7">
    <location>
        <begin position="392"/>
        <end position="415"/>
    </location>
</feature>
<feature type="transmembrane region" description="Helical" evidence="7">
    <location>
        <begin position="435"/>
        <end position="457"/>
    </location>
</feature>
<gene>
    <name evidence="8" type="ORF">QFZ26_002077</name>
</gene>
<keyword evidence="4 7" id="KW-1133">Transmembrane helix</keyword>
<sequence>MSDPEVKDEEHRDDRDAGSDTERDVEERRHGVKRVVGLLGPGLITGASDDDPSGIATYAQAGAIYGYGTLWTVPVVLPLMIAVQEICDRTASATGKSLGALARERFTGGWRIVILLLVVALFAANGLNAAADLLAVGEGMELLHAGPAQLWSAVAGLGIGVMLFFGSFTIVAKIIRWLCLSLFAYVGVLVVANVDWVDVLKGLAGFGFELTPAYLAMIVAILGTSLSPYLFFWQSEDRIEEMRVAPEGGDEPVPLVRRGRKRARRQLLETRIDVVIGMAFSVLVMFAIIVATAATLGAEGEKVETAADAARALEPIAGPGASVLFALGFIGSGLLAVPVLVTAGSAALAALLGRDWSLAASPRRDPFFYTLVGVGTVGGVVLSLVSANAVQLLVFSALINGIVAAPFLILVMIIARDRKVMGAFRAGPLAASVGWLAAGVMTVASVLGVVLTIAAIFGG</sequence>
<organism evidence="8 9">
    <name type="scientific">Agromyces ramosus</name>
    <dbReference type="NCBI Taxonomy" id="33879"/>
    <lineage>
        <taxon>Bacteria</taxon>
        <taxon>Bacillati</taxon>
        <taxon>Actinomycetota</taxon>
        <taxon>Actinomycetes</taxon>
        <taxon>Micrococcales</taxon>
        <taxon>Microbacteriaceae</taxon>
        <taxon>Agromyces</taxon>
    </lineage>
</organism>
<comment type="caution">
    <text evidence="8">The sequence shown here is derived from an EMBL/GenBank/DDBJ whole genome shotgun (WGS) entry which is preliminary data.</text>
</comment>
<dbReference type="PANTHER" id="PTHR11706">
    <property type="entry name" value="SOLUTE CARRIER PROTEIN FAMILY 11 MEMBER"/>
    <property type="match status" value="1"/>
</dbReference>
<keyword evidence="2" id="KW-0813">Transport</keyword>
<evidence type="ECO:0000256" key="2">
    <source>
        <dbReference type="ARBA" id="ARBA00022448"/>
    </source>
</evidence>
<feature type="transmembrane region" description="Helical" evidence="7">
    <location>
        <begin position="323"/>
        <end position="354"/>
    </location>
</feature>
<reference evidence="8 9" key="1">
    <citation type="submission" date="2023-07" db="EMBL/GenBank/DDBJ databases">
        <title>Comparative genomics of wheat-associated soil bacteria to identify genetic determinants of phenazine resistance.</title>
        <authorList>
            <person name="Mouncey N."/>
        </authorList>
    </citation>
    <scope>NUCLEOTIDE SEQUENCE [LARGE SCALE GENOMIC DNA]</scope>
    <source>
        <strain evidence="8 9">V3I3</strain>
    </source>
</reference>
<evidence type="ECO:0000256" key="6">
    <source>
        <dbReference type="SAM" id="MobiDB-lite"/>
    </source>
</evidence>
<name>A0ABU0R9S4_9MICO</name>
<evidence type="ECO:0000256" key="3">
    <source>
        <dbReference type="ARBA" id="ARBA00022692"/>
    </source>
</evidence>
<feature type="transmembrane region" description="Helical" evidence="7">
    <location>
        <begin position="366"/>
        <end position="386"/>
    </location>
</feature>